<dbReference type="SUPFAM" id="SSF55785">
    <property type="entry name" value="PYP-like sensor domain (PAS domain)"/>
    <property type="match status" value="1"/>
</dbReference>
<gene>
    <name evidence="7" type="ORF">SAMN05421737_10682</name>
</gene>
<keyword evidence="3" id="KW-0805">Transcription regulation</keyword>
<dbReference type="PROSITE" id="PS50045">
    <property type="entry name" value="SIGMA54_INTERACT_4"/>
    <property type="match status" value="1"/>
</dbReference>
<dbReference type="CDD" id="cd00009">
    <property type="entry name" value="AAA"/>
    <property type="match status" value="1"/>
</dbReference>
<keyword evidence="4 7" id="KW-0238">DNA-binding</keyword>
<evidence type="ECO:0000256" key="1">
    <source>
        <dbReference type="ARBA" id="ARBA00022741"/>
    </source>
</evidence>
<evidence type="ECO:0000313" key="8">
    <source>
        <dbReference type="Proteomes" id="UP000242662"/>
    </source>
</evidence>
<dbReference type="AlphaFoldDB" id="A0A1G6JT29"/>
<dbReference type="InterPro" id="IPR035965">
    <property type="entry name" value="PAS-like_dom_sf"/>
</dbReference>
<dbReference type="Pfam" id="PF25601">
    <property type="entry name" value="AAA_lid_14"/>
    <property type="match status" value="1"/>
</dbReference>
<dbReference type="InterPro" id="IPR003593">
    <property type="entry name" value="AAA+_ATPase"/>
</dbReference>
<dbReference type="RefSeq" id="WP_090775702.1">
    <property type="nucleotide sequence ID" value="NZ_FMYM01000006.1"/>
</dbReference>
<keyword evidence="1" id="KW-0547">Nucleotide-binding</keyword>
<dbReference type="InterPro" id="IPR058031">
    <property type="entry name" value="AAA_lid_NorR"/>
</dbReference>
<sequence length="577" mass="65019">MIDATPRYLDFLQTNVTIYHVNQDELHPHNLGHDVTFLTDGTSYFALESVYLKAFLQIQTSLNDIPWKRVETVAKDDLNTFLHRCESLTEYVLVFDKQKILGFIQIQALFPELASSYEHLKAYADTILATTNSSISAINKESRTTVWTKGAEKLFSIKSTDIIGKDMRTFFPESMLLNLDIMKTGQSVYQKQHEPREDLAVLINANPIRLHGKIIGAVASETDVTTQTQLTKALHSAKQTIHSLQQRVSSMQPVHDPFYHIKGASAALANTFEKIKQVGQTPARVLLLGESGVGKELFARALHHMRHPDPTAPFIAVNCGAIPHHLFESELFGYEKGAFSGASSQGKKGKFALADGGTLFLDEISELPLDMQVKLLRVLQEETYFAVGGTRQKQLHCHVIAATNQDLEKMIAEGLFREDLYFRLNIITINIPPLRERKEDIVALSHHFLFQYAQTYRKSIHVIPKEVMLALMDYAWPGNVRELQHTIERLVVFSTDNQLHLKDLSFSTVNTHQTLIGDTQSSAITIRPLKEALTDQERQSIQAALTHTNGNKEEAAHLLNISRATLYNKMNKLGILK</sequence>
<dbReference type="SUPFAM" id="SSF46689">
    <property type="entry name" value="Homeodomain-like"/>
    <property type="match status" value="1"/>
</dbReference>
<dbReference type="Pfam" id="PF02954">
    <property type="entry name" value="HTH_8"/>
    <property type="match status" value="1"/>
</dbReference>
<dbReference type="PRINTS" id="PR01590">
    <property type="entry name" value="HTHFIS"/>
</dbReference>
<evidence type="ECO:0000256" key="5">
    <source>
        <dbReference type="ARBA" id="ARBA00023163"/>
    </source>
</evidence>
<dbReference type="InterPro" id="IPR002197">
    <property type="entry name" value="HTH_Fis"/>
</dbReference>
<accession>A0A1G6JT29</accession>
<reference evidence="8" key="1">
    <citation type="submission" date="2016-09" db="EMBL/GenBank/DDBJ databases">
        <authorList>
            <person name="Varghese N."/>
            <person name="Submissions S."/>
        </authorList>
    </citation>
    <scope>NUCLEOTIDE SEQUENCE [LARGE SCALE GENOMIC DNA]</scope>
    <source>
        <strain evidence="8">25nlg</strain>
    </source>
</reference>
<dbReference type="SUPFAM" id="SSF52540">
    <property type="entry name" value="P-loop containing nucleoside triphosphate hydrolases"/>
    <property type="match status" value="1"/>
</dbReference>
<dbReference type="GO" id="GO:0006355">
    <property type="term" value="P:regulation of DNA-templated transcription"/>
    <property type="evidence" value="ECO:0007669"/>
    <property type="project" value="InterPro"/>
</dbReference>
<dbReference type="OrthoDB" id="9771372at2"/>
<keyword evidence="8" id="KW-1185">Reference proteome</keyword>
<dbReference type="SMART" id="SM00382">
    <property type="entry name" value="AAA"/>
    <property type="match status" value="1"/>
</dbReference>
<dbReference type="Gene3D" id="1.10.8.60">
    <property type="match status" value="1"/>
</dbReference>
<dbReference type="Proteomes" id="UP000242662">
    <property type="component" value="Unassembled WGS sequence"/>
</dbReference>
<dbReference type="Pfam" id="PF00158">
    <property type="entry name" value="Sigma54_activat"/>
    <property type="match status" value="1"/>
</dbReference>
<dbReference type="STRING" id="1464122.SAMN05421737_10682"/>
<dbReference type="Gene3D" id="3.30.450.20">
    <property type="entry name" value="PAS domain"/>
    <property type="match status" value="1"/>
</dbReference>
<dbReference type="PROSITE" id="PS00676">
    <property type="entry name" value="SIGMA54_INTERACT_2"/>
    <property type="match status" value="1"/>
</dbReference>
<dbReference type="InterPro" id="IPR002078">
    <property type="entry name" value="Sigma_54_int"/>
</dbReference>
<proteinExistence type="predicted"/>
<dbReference type="InterPro" id="IPR009057">
    <property type="entry name" value="Homeodomain-like_sf"/>
</dbReference>
<feature type="domain" description="Sigma-54 factor interaction" evidence="6">
    <location>
        <begin position="261"/>
        <end position="492"/>
    </location>
</feature>
<evidence type="ECO:0000313" key="7">
    <source>
        <dbReference type="EMBL" id="SDC21837.1"/>
    </source>
</evidence>
<dbReference type="PANTHER" id="PTHR32071">
    <property type="entry name" value="TRANSCRIPTIONAL REGULATORY PROTEIN"/>
    <property type="match status" value="1"/>
</dbReference>
<evidence type="ECO:0000256" key="2">
    <source>
        <dbReference type="ARBA" id="ARBA00022840"/>
    </source>
</evidence>
<dbReference type="GO" id="GO:0043565">
    <property type="term" value="F:sequence-specific DNA binding"/>
    <property type="evidence" value="ECO:0007669"/>
    <property type="project" value="InterPro"/>
</dbReference>
<protein>
    <submittedName>
        <fullName evidence="7">Transcriptional regulator containing PAS, AAA-type ATPase, and DNA-binding Fis domains</fullName>
    </submittedName>
</protein>
<dbReference type="EMBL" id="FMYM01000006">
    <property type="protein sequence ID" value="SDC21837.1"/>
    <property type="molecule type" value="Genomic_DNA"/>
</dbReference>
<evidence type="ECO:0000256" key="4">
    <source>
        <dbReference type="ARBA" id="ARBA00023125"/>
    </source>
</evidence>
<dbReference type="InterPro" id="IPR027417">
    <property type="entry name" value="P-loop_NTPase"/>
</dbReference>
<dbReference type="Gene3D" id="1.10.10.60">
    <property type="entry name" value="Homeodomain-like"/>
    <property type="match status" value="1"/>
</dbReference>
<keyword evidence="2" id="KW-0067">ATP-binding</keyword>
<dbReference type="InterPro" id="IPR025943">
    <property type="entry name" value="Sigma_54_int_dom_ATP-bd_2"/>
</dbReference>
<evidence type="ECO:0000259" key="6">
    <source>
        <dbReference type="PROSITE" id="PS50045"/>
    </source>
</evidence>
<keyword evidence="5" id="KW-0804">Transcription</keyword>
<dbReference type="InterPro" id="IPR025662">
    <property type="entry name" value="Sigma_54_int_dom_ATP-bd_1"/>
</dbReference>
<evidence type="ECO:0000256" key="3">
    <source>
        <dbReference type="ARBA" id="ARBA00023015"/>
    </source>
</evidence>
<dbReference type="FunFam" id="3.40.50.300:FF:000006">
    <property type="entry name" value="DNA-binding transcriptional regulator NtrC"/>
    <property type="match status" value="1"/>
</dbReference>
<organism evidence="7 8">
    <name type="scientific">Shouchella lonarensis</name>
    <dbReference type="NCBI Taxonomy" id="1464122"/>
    <lineage>
        <taxon>Bacteria</taxon>
        <taxon>Bacillati</taxon>
        <taxon>Bacillota</taxon>
        <taxon>Bacilli</taxon>
        <taxon>Bacillales</taxon>
        <taxon>Bacillaceae</taxon>
        <taxon>Shouchella</taxon>
    </lineage>
</organism>
<dbReference type="PANTHER" id="PTHR32071:SF57">
    <property type="entry name" value="C4-DICARBOXYLATE TRANSPORT TRANSCRIPTIONAL REGULATORY PROTEIN DCTD"/>
    <property type="match status" value="1"/>
</dbReference>
<dbReference type="GO" id="GO:0005524">
    <property type="term" value="F:ATP binding"/>
    <property type="evidence" value="ECO:0007669"/>
    <property type="project" value="UniProtKB-KW"/>
</dbReference>
<dbReference type="PROSITE" id="PS00675">
    <property type="entry name" value="SIGMA54_INTERACT_1"/>
    <property type="match status" value="1"/>
</dbReference>
<name>A0A1G6JT29_9BACI</name>
<dbReference type="Gene3D" id="3.40.50.300">
    <property type="entry name" value="P-loop containing nucleotide triphosphate hydrolases"/>
    <property type="match status" value="1"/>
</dbReference>
<dbReference type="InterPro" id="IPR025944">
    <property type="entry name" value="Sigma_54_int_dom_CS"/>
</dbReference>
<dbReference type="PROSITE" id="PS00688">
    <property type="entry name" value="SIGMA54_INTERACT_3"/>
    <property type="match status" value="1"/>
</dbReference>